<evidence type="ECO:0000313" key="2">
    <source>
        <dbReference type="Proteomes" id="UP000648535"/>
    </source>
</evidence>
<accession>A0A8H9L0K7</accession>
<organism evidence="1 2">
    <name type="scientific">Curtobacterium luteum</name>
    <dbReference type="NCBI Taxonomy" id="33881"/>
    <lineage>
        <taxon>Bacteria</taxon>
        <taxon>Bacillati</taxon>
        <taxon>Actinomycetota</taxon>
        <taxon>Actinomycetes</taxon>
        <taxon>Micrococcales</taxon>
        <taxon>Microbacteriaceae</taxon>
        <taxon>Curtobacterium</taxon>
    </lineage>
</organism>
<dbReference type="EMBL" id="BMOI01000006">
    <property type="protein sequence ID" value="GGK98772.1"/>
    <property type="molecule type" value="Genomic_DNA"/>
</dbReference>
<dbReference type="AlphaFoldDB" id="A0A8H9L0K7"/>
<proteinExistence type="predicted"/>
<sequence>MLMEVANMVMEAAPRPHLLFGGDVREEKSRQLAAELRQTVLRNLGRAVDPESSRRSIRPGRKNS</sequence>
<dbReference type="Proteomes" id="UP000648535">
    <property type="component" value="Unassembled WGS sequence"/>
</dbReference>
<gene>
    <name evidence="1" type="ORF">GCM10009769_16240</name>
</gene>
<evidence type="ECO:0000313" key="1">
    <source>
        <dbReference type="EMBL" id="GGK98772.1"/>
    </source>
</evidence>
<name>A0A8H9L0K7_9MICO</name>
<comment type="caution">
    <text evidence="1">The sequence shown here is derived from an EMBL/GenBank/DDBJ whole genome shotgun (WGS) entry which is preliminary data.</text>
</comment>
<protein>
    <submittedName>
        <fullName evidence="1">Uncharacterized protein</fullName>
    </submittedName>
</protein>
<reference evidence="1" key="2">
    <citation type="submission" date="2020-09" db="EMBL/GenBank/DDBJ databases">
        <authorList>
            <person name="Sun Q."/>
            <person name="Ohkuma M."/>
        </authorList>
    </citation>
    <scope>NUCLEOTIDE SEQUENCE</scope>
    <source>
        <strain evidence="1">JCM 1480</strain>
    </source>
</reference>
<reference evidence="1" key="1">
    <citation type="journal article" date="2014" name="Int. J. Syst. Evol. Microbiol.">
        <title>Complete genome sequence of Corynebacterium casei LMG S-19264T (=DSM 44701T), isolated from a smear-ripened cheese.</title>
        <authorList>
            <consortium name="US DOE Joint Genome Institute (JGI-PGF)"/>
            <person name="Walter F."/>
            <person name="Albersmeier A."/>
            <person name="Kalinowski J."/>
            <person name="Ruckert C."/>
        </authorList>
    </citation>
    <scope>NUCLEOTIDE SEQUENCE</scope>
    <source>
        <strain evidence="1">JCM 1480</strain>
    </source>
</reference>